<organism evidence="3 4">
    <name type="scientific">Cellulomonas algicola</name>
    <dbReference type="NCBI Taxonomy" id="2071633"/>
    <lineage>
        <taxon>Bacteria</taxon>
        <taxon>Bacillati</taxon>
        <taxon>Actinomycetota</taxon>
        <taxon>Actinomycetes</taxon>
        <taxon>Micrococcales</taxon>
        <taxon>Cellulomonadaceae</taxon>
        <taxon>Cellulomonas</taxon>
    </lineage>
</organism>
<evidence type="ECO:0000256" key="1">
    <source>
        <dbReference type="SAM" id="Phobius"/>
    </source>
</evidence>
<gene>
    <name evidence="3" type="ORF">CTKZ_35170</name>
</gene>
<dbReference type="OrthoDB" id="4793549at2"/>
<keyword evidence="1" id="KW-1133">Transmembrane helix</keyword>
<evidence type="ECO:0000313" key="3">
    <source>
        <dbReference type="EMBL" id="GCD21955.1"/>
    </source>
</evidence>
<evidence type="ECO:0000259" key="2">
    <source>
        <dbReference type="Pfam" id="PF13400"/>
    </source>
</evidence>
<dbReference type="Proteomes" id="UP000288246">
    <property type="component" value="Unassembled WGS sequence"/>
</dbReference>
<sequence length="162" mass="16381">MGAVIRRRVAAAGSGDEGQVLLLTLGFVVVALLLVLVVSAATAVHLDRKRLVALADVVALDAADALADPGYFAPGAGQGDPSQGGIDLSDASVRAATETYLRDNPAATAPFVTVRVLEATSPDGRSAHVRLGAVVRVPVVGGILSAWSDGVTVEAESSARAE</sequence>
<feature type="domain" description="Putative Flp pilus-assembly TadG-like N-terminal" evidence="2">
    <location>
        <begin position="18"/>
        <end position="65"/>
    </location>
</feature>
<dbReference type="EMBL" id="BHYL01000385">
    <property type="protein sequence ID" value="GCD21955.1"/>
    <property type="molecule type" value="Genomic_DNA"/>
</dbReference>
<evidence type="ECO:0000313" key="4">
    <source>
        <dbReference type="Proteomes" id="UP000288246"/>
    </source>
</evidence>
<feature type="transmembrane region" description="Helical" evidence="1">
    <location>
        <begin position="20"/>
        <end position="44"/>
    </location>
</feature>
<keyword evidence="1" id="KW-0472">Membrane</keyword>
<protein>
    <recommendedName>
        <fullName evidence="2">Putative Flp pilus-assembly TadG-like N-terminal domain-containing protein</fullName>
    </recommendedName>
</protein>
<keyword evidence="4" id="KW-1185">Reference proteome</keyword>
<name>A0A401V4W9_9CELL</name>
<reference evidence="3 4" key="1">
    <citation type="submission" date="2018-11" db="EMBL/GenBank/DDBJ databases">
        <title>Draft genome sequence of Cellulomonas takizawaensis strain TKZ-21.</title>
        <authorList>
            <person name="Yamamura H."/>
            <person name="Hayashi T."/>
            <person name="Hamada M."/>
            <person name="Serisawa Y."/>
            <person name="Matsuyama K."/>
            <person name="Nakagawa Y."/>
            <person name="Otoguro M."/>
            <person name="Yanagida F."/>
            <person name="Hayakawa M."/>
        </authorList>
    </citation>
    <scope>NUCLEOTIDE SEQUENCE [LARGE SCALE GENOMIC DNA]</scope>
    <source>
        <strain evidence="3 4">TKZ-21</strain>
    </source>
</reference>
<accession>A0A401V4W9</accession>
<keyword evidence="1" id="KW-0812">Transmembrane</keyword>
<proteinExistence type="predicted"/>
<comment type="caution">
    <text evidence="3">The sequence shown here is derived from an EMBL/GenBank/DDBJ whole genome shotgun (WGS) entry which is preliminary data.</text>
</comment>
<dbReference type="Pfam" id="PF13400">
    <property type="entry name" value="Tad"/>
    <property type="match status" value="1"/>
</dbReference>
<dbReference type="AlphaFoldDB" id="A0A401V4W9"/>
<dbReference type="InterPro" id="IPR028087">
    <property type="entry name" value="Tad_N"/>
</dbReference>